<evidence type="ECO:0000313" key="12">
    <source>
        <dbReference type="Proteomes" id="UP000216961"/>
    </source>
</evidence>
<accession>A0AA91TUT8</accession>
<dbReference type="PRINTS" id="PR00111">
    <property type="entry name" value="ABHYDROLASE"/>
</dbReference>
<dbReference type="EC" id="3.4.11.5" evidence="4"/>
<sequence length="300" mass="35103">MAIHYLNINNKELYVETHGKMTGKAILYLHGGPGEGCFDFSMNQTHRLNNFFRLVVIDQRGVCRSEEIFKEESFGINHLIEDCEELRIQLGISKWSIIGHSFGGYLAVLYANRYPYAIEKLIFECPTFDFELTAKSLLKRTASLFARYNMIPLQKQVNRLIAKAVSPKELVEGYLQLSSYLQEKRMEIYSLHSINLETSIYTDEQWDRFYDKSEIHFVRLRNEGKIFESVLPLLKKIQVPSLLIVGEYDPVTCEKQIDFFDKNVRQGEIQIIEQCGHTPHNESPEWFSKMVTEFILWENH</sequence>
<dbReference type="GO" id="GO:0004177">
    <property type="term" value="F:aminopeptidase activity"/>
    <property type="evidence" value="ECO:0007669"/>
    <property type="project" value="UniProtKB-KW"/>
</dbReference>
<dbReference type="PANTHER" id="PTHR43722:SF1">
    <property type="entry name" value="PROLINE IMINOPEPTIDASE"/>
    <property type="match status" value="1"/>
</dbReference>
<comment type="subcellular location">
    <subcellularLocation>
        <location evidence="2">Cytoplasm</location>
    </subcellularLocation>
</comment>
<evidence type="ECO:0000256" key="1">
    <source>
        <dbReference type="ARBA" id="ARBA00001585"/>
    </source>
</evidence>
<feature type="domain" description="AB hydrolase-1" evidence="10">
    <location>
        <begin position="25"/>
        <end position="282"/>
    </location>
</feature>
<evidence type="ECO:0000256" key="4">
    <source>
        <dbReference type="ARBA" id="ARBA00012568"/>
    </source>
</evidence>
<keyword evidence="8 11" id="KW-0378">Hydrolase</keyword>
<dbReference type="Pfam" id="PF00561">
    <property type="entry name" value="Abhydrolase_1"/>
    <property type="match status" value="1"/>
</dbReference>
<protein>
    <recommendedName>
        <fullName evidence="4">prolyl aminopeptidase</fullName>
        <ecNumber evidence="4">3.4.11.5</ecNumber>
    </recommendedName>
    <alternativeName>
        <fullName evidence="9">Prolyl aminopeptidase</fullName>
    </alternativeName>
</protein>
<dbReference type="AlphaFoldDB" id="A0AA91TUT8"/>
<dbReference type="InterPro" id="IPR005944">
    <property type="entry name" value="Pro_iminopeptidase"/>
</dbReference>
<dbReference type="Gene3D" id="3.40.50.1820">
    <property type="entry name" value="alpha/beta hydrolase"/>
    <property type="match status" value="1"/>
</dbReference>
<dbReference type="Proteomes" id="UP000216961">
    <property type="component" value="Unassembled WGS sequence"/>
</dbReference>
<dbReference type="SUPFAM" id="SSF53474">
    <property type="entry name" value="alpha/beta-Hydrolases"/>
    <property type="match status" value="1"/>
</dbReference>
<evidence type="ECO:0000256" key="6">
    <source>
        <dbReference type="ARBA" id="ARBA00022490"/>
    </source>
</evidence>
<comment type="similarity">
    <text evidence="3">Belongs to the peptidase S33 family.</text>
</comment>
<dbReference type="PRINTS" id="PR00793">
    <property type="entry name" value="PROAMNOPTASE"/>
</dbReference>
<evidence type="ECO:0000256" key="7">
    <source>
        <dbReference type="ARBA" id="ARBA00022670"/>
    </source>
</evidence>
<dbReference type="GO" id="GO:0006508">
    <property type="term" value="P:proteolysis"/>
    <property type="evidence" value="ECO:0007669"/>
    <property type="project" value="UniProtKB-KW"/>
</dbReference>
<dbReference type="PANTHER" id="PTHR43722">
    <property type="entry name" value="PROLINE IMINOPEPTIDASE"/>
    <property type="match status" value="1"/>
</dbReference>
<organism evidence="11 12">
    <name type="scientific">Niallia circulans</name>
    <name type="common">Bacillus circulans</name>
    <dbReference type="NCBI Taxonomy" id="1397"/>
    <lineage>
        <taxon>Bacteria</taxon>
        <taxon>Bacillati</taxon>
        <taxon>Bacillota</taxon>
        <taxon>Bacilli</taxon>
        <taxon>Bacillales</taxon>
        <taxon>Bacillaceae</taxon>
        <taxon>Niallia</taxon>
    </lineage>
</organism>
<dbReference type="InterPro" id="IPR029058">
    <property type="entry name" value="AB_hydrolase_fold"/>
</dbReference>
<evidence type="ECO:0000313" key="11">
    <source>
        <dbReference type="EMBL" id="PAD84685.1"/>
    </source>
</evidence>
<evidence type="ECO:0000256" key="8">
    <source>
        <dbReference type="ARBA" id="ARBA00022801"/>
    </source>
</evidence>
<keyword evidence="7" id="KW-0645">Protease</keyword>
<dbReference type="GO" id="GO:0005737">
    <property type="term" value="C:cytoplasm"/>
    <property type="evidence" value="ECO:0007669"/>
    <property type="project" value="UniProtKB-SubCell"/>
</dbReference>
<gene>
    <name evidence="11" type="ORF">CHH57_03600</name>
</gene>
<reference evidence="11 12" key="1">
    <citation type="submission" date="2017-07" db="EMBL/GenBank/DDBJ databases">
        <title>Isolation and whole genome analysis of endospore-forming bacteria from heroin.</title>
        <authorList>
            <person name="Kalinowski J."/>
            <person name="Ahrens B."/>
            <person name="Al-Dilaimi A."/>
            <person name="Winkler A."/>
            <person name="Wibberg D."/>
            <person name="Schleenbecker U."/>
            <person name="Ruckert C."/>
            <person name="Wolfel R."/>
            <person name="Grass G."/>
        </authorList>
    </citation>
    <scope>NUCLEOTIDE SEQUENCE [LARGE SCALE GENOMIC DNA]</scope>
    <source>
        <strain evidence="11 12">7521-2</strain>
    </source>
</reference>
<comment type="catalytic activity">
    <reaction evidence="1">
        <text>Release of N-terminal proline from a peptide.</text>
        <dbReference type="EC" id="3.4.11.5"/>
    </reaction>
</comment>
<evidence type="ECO:0000259" key="10">
    <source>
        <dbReference type="Pfam" id="PF00561"/>
    </source>
</evidence>
<name>A0AA91TUT8_NIACI</name>
<comment type="caution">
    <text evidence="11">The sequence shown here is derived from an EMBL/GenBank/DDBJ whole genome shotgun (WGS) entry which is preliminary data.</text>
</comment>
<dbReference type="RefSeq" id="WP_095328955.1">
    <property type="nucleotide sequence ID" value="NZ_CP053315.1"/>
</dbReference>
<proteinExistence type="inferred from homology"/>
<evidence type="ECO:0000256" key="3">
    <source>
        <dbReference type="ARBA" id="ARBA00010088"/>
    </source>
</evidence>
<dbReference type="EMBL" id="NPBQ01000021">
    <property type="protein sequence ID" value="PAD84685.1"/>
    <property type="molecule type" value="Genomic_DNA"/>
</dbReference>
<dbReference type="InterPro" id="IPR002410">
    <property type="entry name" value="Peptidase_S33"/>
</dbReference>
<keyword evidence="5" id="KW-0031">Aminopeptidase</keyword>
<evidence type="ECO:0000256" key="9">
    <source>
        <dbReference type="ARBA" id="ARBA00029605"/>
    </source>
</evidence>
<evidence type="ECO:0000256" key="2">
    <source>
        <dbReference type="ARBA" id="ARBA00004496"/>
    </source>
</evidence>
<keyword evidence="6" id="KW-0963">Cytoplasm</keyword>
<dbReference type="InterPro" id="IPR000073">
    <property type="entry name" value="AB_hydrolase_1"/>
</dbReference>
<evidence type="ECO:0000256" key="5">
    <source>
        <dbReference type="ARBA" id="ARBA00022438"/>
    </source>
</evidence>